<dbReference type="KEGG" id="hir:HETIRDRAFT_105592"/>
<dbReference type="RefSeq" id="XP_009550776.1">
    <property type="nucleotide sequence ID" value="XM_009552481.1"/>
</dbReference>
<dbReference type="HOGENOM" id="CLU_1354775_0_0_1"/>
<dbReference type="EMBL" id="KI925463">
    <property type="protein sequence ID" value="ETW77241.1"/>
    <property type="molecule type" value="Genomic_DNA"/>
</dbReference>
<sequence length="202" mass="22790">MPPPTCDRAHTLSLPLPIPRSRSHKMRALDALHPRSHKTSVSLYPLAAAAHPFPHSYPLAAAADLHLRSPRRVQVWPLSMPPPTLPALISSRCCRPPYLKNHTQSDDALDSSHSSYRPLPPATYQGLAAYRVIRWDPSEVICCIGEDLFVPDEHRHVINQHLLRLFEEKINTDQPFLEQAQRRAVVFIRWAVTISFSPGNPS</sequence>
<dbReference type="Proteomes" id="UP000030671">
    <property type="component" value="Unassembled WGS sequence"/>
</dbReference>
<dbReference type="AlphaFoldDB" id="W4JWH9"/>
<dbReference type="InParanoid" id="W4JWH9"/>
<organism evidence="1 2">
    <name type="scientific">Heterobasidion irregulare (strain TC 32-1)</name>
    <dbReference type="NCBI Taxonomy" id="747525"/>
    <lineage>
        <taxon>Eukaryota</taxon>
        <taxon>Fungi</taxon>
        <taxon>Dikarya</taxon>
        <taxon>Basidiomycota</taxon>
        <taxon>Agaricomycotina</taxon>
        <taxon>Agaricomycetes</taxon>
        <taxon>Russulales</taxon>
        <taxon>Bondarzewiaceae</taxon>
        <taxon>Heterobasidion</taxon>
        <taxon>Heterobasidion annosum species complex</taxon>
    </lineage>
</organism>
<accession>W4JWH9</accession>
<protein>
    <submittedName>
        <fullName evidence="1">Uncharacterized protein</fullName>
    </submittedName>
</protein>
<dbReference type="GeneID" id="20666079"/>
<proteinExistence type="predicted"/>
<evidence type="ECO:0000313" key="1">
    <source>
        <dbReference type="EMBL" id="ETW77241.1"/>
    </source>
</evidence>
<keyword evidence="2" id="KW-1185">Reference proteome</keyword>
<name>W4JWH9_HETIT</name>
<reference evidence="1 2" key="1">
    <citation type="journal article" date="2012" name="New Phytol.">
        <title>Insight into trade-off between wood decay and parasitism from the genome of a fungal forest pathogen.</title>
        <authorList>
            <person name="Olson A."/>
            <person name="Aerts A."/>
            <person name="Asiegbu F."/>
            <person name="Belbahri L."/>
            <person name="Bouzid O."/>
            <person name="Broberg A."/>
            <person name="Canback B."/>
            <person name="Coutinho P.M."/>
            <person name="Cullen D."/>
            <person name="Dalman K."/>
            <person name="Deflorio G."/>
            <person name="van Diepen L.T."/>
            <person name="Dunand C."/>
            <person name="Duplessis S."/>
            <person name="Durling M."/>
            <person name="Gonthier P."/>
            <person name="Grimwood J."/>
            <person name="Fossdal C.G."/>
            <person name="Hansson D."/>
            <person name="Henrissat B."/>
            <person name="Hietala A."/>
            <person name="Himmelstrand K."/>
            <person name="Hoffmeister D."/>
            <person name="Hogberg N."/>
            <person name="James T.Y."/>
            <person name="Karlsson M."/>
            <person name="Kohler A."/>
            <person name="Kues U."/>
            <person name="Lee Y.H."/>
            <person name="Lin Y.C."/>
            <person name="Lind M."/>
            <person name="Lindquist E."/>
            <person name="Lombard V."/>
            <person name="Lucas S."/>
            <person name="Lunden K."/>
            <person name="Morin E."/>
            <person name="Murat C."/>
            <person name="Park J."/>
            <person name="Raffaello T."/>
            <person name="Rouze P."/>
            <person name="Salamov A."/>
            <person name="Schmutz J."/>
            <person name="Solheim H."/>
            <person name="Stahlberg J."/>
            <person name="Velez H."/>
            <person name="de Vries R.P."/>
            <person name="Wiebenga A."/>
            <person name="Woodward S."/>
            <person name="Yakovlev I."/>
            <person name="Garbelotto M."/>
            <person name="Martin F."/>
            <person name="Grigoriev I.V."/>
            <person name="Stenlid J."/>
        </authorList>
    </citation>
    <scope>NUCLEOTIDE SEQUENCE [LARGE SCALE GENOMIC DNA]</scope>
    <source>
        <strain evidence="1 2">TC 32-1</strain>
    </source>
</reference>
<gene>
    <name evidence="1" type="ORF">HETIRDRAFT_105592</name>
</gene>
<evidence type="ECO:0000313" key="2">
    <source>
        <dbReference type="Proteomes" id="UP000030671"/>
    </source>
</evidence>